<protein>
    <submittedName>
        <fullName evidence="1">Uncharacterized protein</fullName>
    </submittedName>
</protein>
<comment type="caution">
    <text evidence="1">The sequence shown here is derived from an EMBL/GenBank/DDBJ whole genome shotgun (WGS) entry which is preliminary data.</text>
</comment>
<reference evidence="1" key="2">
    <citation type="submission" date="2019-07" db="EMBL/GenBank/DDBJ databases">
        <authorList>
            <person name="Yang Y."/>
            <person name="Bocs S."/>
            <person name="Baudouin L."/>
        </authorList>
    </citation>
    <scope>NUCLEOTIDE SEQUENCE</scope>
    <source>
        <tissue evidence="1">Spear leaf of Hainan Tall coconut</tissue>
    </source>
</reference>
<dbReference type="Proteomes" id="UP000797356">
    <property type="component" value="Chromosome 7"/>
</dbReference>
<reference evidence="1" key="1">
    <citation type="journal article" date="2017" name="Gigascience">
        <title>The genome draft of coconut (Cocos nucifera).</title>
        <authorList>
            <person name="Xiao Y."/>
            <person name="Xu P."/>
            <person name="Fan H."/>
            <person name="Baudouin L."/>
            <person name="Xia W."/>
            <person name="Bocs S."/>
            <person name="Xu J."/>
            <person name="Li Q."/>
            <person name="Guo A."/>
            <person name="Zhou L."/>
            <person name="Li J."/>
            <person name="Wu Y."/>
            <person name="Ma Z."/>
            <person name="Armero A."/>
            <person name="Issali A.E."/>
            <person name="Liu N."/>
            <person name="Peng M."/>
            <person name="Yang Y."/>
        </authorList>
    </citation>
    <scope>NUCLEOTIDE SEQUENCE</scope>
    <source>
        <tissue evidence="1">Spear leaf of Hainan Tall coconut</tissue>
    </source>
</reference>
<evidence type="ECO:0000313" key="2">
    <source>
        <dbReference type="Proteomes" id="UP000797356"/>
    </source>
</evidence>
<dbReference type="AlphaFoldDB" id="A0A8K0N524"/>
<evidence type="ECO:0000313" key="1">
    <source>
        <dbReference type="EMBL" id="KAG1354933.1"/>
    </source>
</evidence>
<proteinExistence type="predicted"/>
<dbReference type="EMBL" id="CM017878">
    <property type="protein sequence ID" value="KAG1354933.1"/>
    <property type="molecule type" value="Genomic_DNA"/>
</dbReference>
<name>A0A8K0N524_COCNU</name>
<sequence length="30" mass="3384">MKAKWLFSLSVANSSIVIVEKKITMIVFPC</sequence>
<gene>
    <name evidence="1" type="ORF">COCNU_07G010450</name>
</gene>
<organism evidence="1 2">
    <name type="scientific">Cocos nucifera</name>
    <name type="common">Coconut palm</name>
    <dbReference type="NCBI Taxonomy" id="13894"/>
    <lineage>
        <taxon>Eukaryota</taxon>
        <taxon>Viridiplantae</taxon>
        <taxon>Streptophyta</taxon>
        <taxon>Embryophyta</taxon>
        <taxon>Tracheophyta</taxon>
        <taxon>Spermatophyta</taxon>
        <taxon>Magnoliopsida</taxon>
        <taxon>Liliopsida</taxon>
        <taxon>Arecaceae</taxon>
        <taxon>Arecoideae</taxon>
        <taxon>Cocoseae</taxon>
        <taxon>Attaleinae</taxon>
        <taxon>Cocos</taxon>
    </lineage>
</organism>
<keyword evidence="2" id="KW-1185">Reference proteome</keyword>
<accession>A0A8K0N524</accession>